<dbReference type="EMBL" id="UOGJ01000073">
    <property type="protein sequence ID" value="VAX35820.1"/>
    <property type="molecule type" value="Genomic_DNA"/>
</dbReference>
<evidence type="ECO:0000256" key="5">
    <source>
        <dbReference type="ARBA" id="ARBA00023136"/>
    </source>
</evidence>
<dbReference type="PROSITE" id="PS50156">
    <property type="entry name" value="SSD"/>
    <property type="match status" value="1"/>
</dbReference>
<comment type="subcellular location">
    <subcellularLocation>
        <location evidence="1">Cell membrane</location>
        <topology evidence="1">Multi-pass membrane protein</topology>
    </subcellularLocation>
</comment>
<dbReference type="GO" id="GO:0005886">
    <property type="term" value="C:plasma membrane"/>
    <property type="evidence" value="ECO:0007669"/>
    <property type="project" value="UniProtKB-SubCell"/>
</dbReference>
<proteinExistence type="predicted"/>
<evidence type="ECO:0000259" key="7">
    <source>
        <dbReference type="PROSITE" id="PS50156"/>
    </source>
</evidence>
<gene>
    <name evidence="8" type="ORF">MNBD_UNCLBAC01-337</name>
</gene>
<reference evidence="8" key="1">
    <citation type="submission" date="2018-06" db="EMBL/GenBank/DDBJ databases">
        <authorList>
            <person name="Zhirakovskaya E."/>
        </authorList>
    </citation>
    <scope>NUCLEOTIDE SEQUENCE</scope>
</reference>
<feature type="transmembrane region" description="Helical" evidence="6">
    <location>
        <begin position="611"/>
        <end position="630"/>
    </location>
</feature>
<feature type="transmembrane region" description="Helical" evidence="6">
    <location>
        <begin position="340"/>
        <end position="366"/>
    </location>
</feature>
<sequence>MLKKFIQFAIHKPKSIIVITIILSIFALAQFPKIKVDTDPENMLPGDAPVRVFHNEMKKEFALYDLIVIGIVNTDNPNGVFNVKTLTNIYNITNEIKKLDGVISSEIISPSTKDNIQQAGIGRVRFNWLMEEPPNTEEGAIEIRDEAQDHPMFHGTMVSEDGKALALYIPIEQKDMSYEISKKIKTIVQNYSGKEKYHFTGLPIANDQFGVEMFKQMAISAPLAGLVISLLMWFFFKSIKLIIAPMLVAMATVIITMGLLIGFGFPVHIMSSMIPIFLMPIAVLDSIHILSEFFDKYHIYNDRQKTISFVLEELFKPMLFTSLTSAVGFFSLSFSPIPPVQVFGVFVALGVLIAWILTILFIPAYIMLMNIKTFMNFGLSGKNKKAVVLDKILGAIRIISIKHFKKVLAVTLILIGISVYGITRIQVNDNPVRWFNKSHPIRVADRILNEHFAGTYEAYLVLKSKDTESEAFIHPDMLKYVENLQKNLMDSGFVGKTTSLADMVKKIYYELLGGDKANNIIPKTKAAIAQSLISFENSHKPDDLWHLTTPNYSKVNIWVQLKSGDNKDMDKVTKHVARYIKNNPPPREITFGWAGLTYINVVWQNNMVLGMLKNFSGSFVIVFFMMLFLFRSPGRALISMIPLTVTILFIYSLLGFFGKDYDMPVAVLSALTLGLSIDFAIHFIQRSIEINQEKGSWEVTSIEIFAGPGRAIVRNALVVAIGFLPLLAAPLVPYKTVGFFMFAIMAVSGFATLMIIPAIISLNPKILFMCSKKRRNSHV</sequence>
<evidence type="ECO:0000256" key="3">
    <source>
        <dbReference type="ARBA" id="ARBA00022692"/>
    </source>
</evidence>
<keyword evidence="5 6" id="KW-0472">Membrane</keyword>
<evidence type="ECO:0000256" key="1">
    <source>
        <dbReference type="ARBA" id="ARBA00004651"/>
    </source>
</evidence>
<dbReference type="InterPro" id="IPR004869">
    <property type="entry name" value="MMPL_dom"/>
</dbReference>
<feature type="transmembrane region" description="Helical" evidence="6">
    <location>
        <begin position="273"/>
        <end position="294"/>
    </location>
</feature>
<dbReference type="InterPro" id="IPR000731">
    <property type="entry name" value="SSD"/>
</dbReference>
<keyword evidence="2" id="KW-1003">Cell membrane</keyword>
<dbReference type="InterPro" id="IPR050545">
    <property type="entry name" value="Mycobact_MmpL"/>
</dbReference>
<organism evidence="8">
    <name type="scientific">hydrothermal vent metagenome</name>
    <dbReference type="NCBI Taxonomy" id="652676"/>
    <lineage>
        <taxon>unclassified sequences</taxon>
        <taxon>metagenomes</taxon>
        <taxon>ecological metagenomes</taxon>
    </lineage>
</organism>
<dbReference type="AlphaFoldDB" id="A0A3B1DLE9"/>
<dbReference type="PANTHER" id="PTHR33406">
    <property type="entry name" value="MEMBRANE PROTEIN MJ1562-RELATED"/>
    <property type="match status" value="1"/>
</dbReference>
<feature type="transmembrane region" description="Helical" evidence="6">
    <location>
        <begin position="738"/>
        <end position="762"/>
    </location>
</feature>
<feature type="transmembrane region" description="Helical" evidence="6">
    <location>
        <begin position="407"/>
        <end position="427"/>
    </location>
</feature>
<accession>A0A3B1DLE9</accession>
<evidence type="ECO:0000256" key="6">
    <source>
        <dbReference type="SAM" id="Phobius"/>
    </source>
</evidence>
<keyword evidence="3 6" id="KW-0812">Transmembrane</keyword>
<evidence type="ECO:0000256" key="4">
    <source>
        <dbReference type="ARBA" id="ARBA00022989"/>
    </source>
</evidence>
<feature type="transmembrane region" description="Helical" evidence="6">
    <location>
        <begin position="314"/>
        <end position="334"/>
    </location>
</feature>
<feature type="domain" description="SSD" evidence="7">
    <location>
        <begin position="241"/>
        <end position="368"/>
    </location>
</feature>
<feature type="transmembrane region" description="Helical" evidence="6">
    <location>
        <begin position="712"/>
        <end position="732"/>
    </location>
</feature>
<feature type="transmembrane region" description="Helical" evidence="6">
    <location>
        <begin position="637"/>
        <end position="657"/>
    </location>
</feature>
<feature type="transmembrane region" description="Helical" evidence="6">
    <location>
        <begin position="243"/>
        <end position="267"/>
    </location>
</feature>
<dbReference type="PANTHER" id="PTHR33406:SF13">
    <property type="entry name" value="MEMBRANE PROTEIN YDFJ"/>
    <property type="match status" value="1"/>
</dbReference>
<keyword evidence="4 6" id="KW-1133">Transmembrane helix</keyword>
<dbReference type="SUPFAM" id="SSF82866">
    <property type="entry name" value="Multidrug efflux transporter AcrB transmembrane domain"/>
    <property type="match status" value="2"/>
</dbReference>
<protein>
    <submittedName>
        <fullName evidence="8">Transporter</fullName>
    </submittedName>
</protein>
<evidence type="ECO:0000256" key="2">
    <source>
        <dbReference type="ARBA" id="ARBA00022475"/>
    </source>
</evidence>
<dbReference type="Gene3D" id="1.20.1640.10">
    <property type="entry name" value="Multidrug efflux transporter AcrB transmembrane domain"/>
    <property type="match status" value="2"/>
</dbReference>
<name>A0A3B1DLE9_9ZZZZ</name>
<feature type="transmembrane region" description="Helical" evidence="6">
    <location>
        <begin position="663"/>
        <end position="684"/>
    </location>
</feature>
<evidence type="ECO:0000313" key="8">
    <source>
        <dbReference type="EMBL" id="VAX35820.1"/>
    </source>
</evidence>
<dbReference type="Pfam" id="PF03176">
    <property type="entry name" value="MMPL"/>
    <property type="match status" value="2"/>
</dbReference>
<feature type="transmembrane region" description="Helical" evidence="6">
    <location>
        <begin position="217"/>
        <end position="236"/>
    </location>
</feature>